<dbReference type="PANTHER" id="PTHR42776:SF27">
    <property type="entry name" value="DIPEPTIDYL PEPTIDASE FAMILY MEMBER 6"/>
    <property type="match status" value="1"/>
</dbReference>
<feature type="domain" description="Peptidase S9 prolyl oligopeptidase catalytic" evidence="3">
    <location>
        <begin position="425"/>
        <end position="637"/>
    </location>
</feature>
<reference evidence="5" key="1">
    <citation type="submission" date="2016-10" db="EMBL/GenBank/DDBJ databases">
        <authorList>
            <person name="Varghese N."/>
            <person name="Submissions S."/>
        </authorList>
    </citation>
    <scope>NUCLEOTIDE SEQUENCE [LARGE SCALE GENOMIC DNA]</scope>
    <source>
        <strain evidence="5">Jip14</strain>
    </source>
</reference>
<dbReference type="STRING" id="332977.SAMN05421740_10362"/>
<keyword evidence="1" id="KW-0378">Hydrolase</keyword>
<organism evidence="4 5">
    <name type="scientific">Parapedobacter koreensis</name>
    <dbReference type="NCBI Taxonomy" id="332977"/>
    <lineage>
        <taxon>Bacteria</taxon>
        <taxon>Pseudomonadati</taxon>
        <taxon>Bacteroidota</taxon>
        <taxon>Sphingobacteriia</taxon>
        <taxon>Sphingobacteriales</taxon>
        <taxon>Sphingobacteriaceae</taxon>
        <taxon>Parapedobacter</taxon>
    </lineage>
</organism>
<dbReference type="InterPro" id="IPR011042">
    <property type="entry name" value="6-blade_b-propeller_TolB-like"/>
</dbReference>
<gene>
    <name evidence="4" type="ORF">SAMN05421740_10362</name>
</gene>
<dbReference type="GO" id="GO:0006508">
    <property type="term" value="P:proteolysis"/>
    <property type="evidence" value="ECO:0007669"/>
    <property type="project" value="InterPro"/>
</dbReference>
<feature type="transmembrane region" description="Helical" evidence="2">
    <location>
        <begin position="12"/>
        <end position="30"/>
    </location>
</feature>
<evidence type="ECO:0000313" key="4">
    <source>
        <dbReference type="EMBL" id="SEK94790.1"/>
    </source>
</evidence>
<keyword evidence="2" id="KW-0472">Membrane</keyword>
<accession>A0A1H7L7I4</accession>
<dbReference type="GO" id="GO:0004252">
    <property type="term" value="F:serine-type endopeptidase activity"/>
    <property type="evidence" value="ECO:0007669"/>
    <property type="project" value="TreeGrafter"/>
</dbReference>
<keyword evidence="2" id="KW-1133">Transmembrane helix</keyword>
<dbReference type="GO" id="GO:0004177">
    <property type="term" value="F:aminopeptidase activity"/>
    <property type="evidence" value="ECO:0007669"/>
    <property type="project" value="UniProtKB-KW"/>
</dbReference>
<dbReference type="SUPFAM" id="SSF82171">
    <property type="entry name" value="DPP6 N-terminal domain-like"/>
    <property type="match status" value="1"/>
</dbReference>
<evidence type="ECO:0000256" key="2">
    <source>
        <dbReference type="SAM" id="Phobius"/>
    </source>
</evidence>
<dbReference type="PROSITE" id="PS51257">
    <property type="entry name" value="PROKAR_LIPOPROTEIN"/>
    <property type="match status" value="1"/>
</dbReference>
<name>A0A1H7L7I4_9SPHI</name>
<dbReference type="Pfam" id="PF00326">
    <property type="entry name" value="Peptidase_S9"/>
    <property type="match status" value="1"/>
</dbReference>
<dbReference type="Proteomes" id="UP000198916">
    <property type="component" value="Unassembled WGS sequence"/>
</dbReference>
<keyword evidence="4" id="KW-0031">Aminopeptidase</keyword>
<evidence type="ECO:0000256" key="1">
    <source>
        <dbReference type="ARBA" id="ARBA00022801"/>
    </source>
</evidence>
<protein>
    <submittedName>
        <fullName evidence="4">Dipeptidyl aminopeptidase/acylaminoacyl peptidase</fullName>
    </submittedName>
</protein>
<dbReference type="SUPFAM" id="SSF53474">
    <property type="entry name" value="alpha/beta-Hydrolases"/>
    <property type="match status" value="1"/>
</dbReference>
<dbReference type="Gene3D" id="2.120.10.30">
    <property type="entry name" value="TolB, C-terminal domain"/>
    <property type="match status" value="1"/>
</dbReference>
<keyword evidence="5" id="KW-1185">Reference proteome</keyword>
<dbReference type="Gene3D" id="3.40.50.1820">
    <property type="entry name" value="alpha/beta hydrolase"/>
    <property type="match status" value="1"/>
</dbReference>
<dbReference type="AlphaFoldDB" id="A0A1H7L7I4"/>
<dbReference type="PANTHER" id="PTHR42776">
    <property type="entry name" value="SERINE PEPTIDASE S9 FAMILY MEMBER"/>
    <property type="match status" value="1"/>
</dbReference>
<sequence length="637" mass="72923">MEEWRGKSVNMVRHIVFWLLGMTFTAFLGGCDDHKARIIPVEDFFSEPEKTNFKISPNGKYIAYLNNYGGQKNIYVLEPDKVGQEQRITSETELGIQSYFWGNDNELIFTKDKKNDSLQVFAVNRATLAVRHLMPASSVKLRWISPKVIDNGFLISLNERDSSVFDVYRLHTDACKKELVARNPGNIIKWFADLDGQLRLALASDSVKETMLYRASEKDAFRPVMSNSFRNSIMPIGFSGENKNHVFALSNINRDKLALVEIDMETGEEVRIIYSHPDVDVDNGGYSSDRGEMSYATYATWKQQRHFLNKQTEEVYQAISQKLDGYEVSILDRDTARTRFILRSYTDKDPGATYYYDITEDALIKLADNSPALKDCLLAEMKPITYRARDGRQIQGYLTMPVKAKGKKTPVIVYPHNGPSDRNRWGFNPEVQFFANRGFAVFQVNYRGSTGYGKEFWSSGFKEWGGKIQDDITDGVRWLIDEGVVDSSRIGIYGAGFGGYSALHGACFNSDLYACAASYSGFANLFTYLKEVPPHLKPYLQMYYEIIGNPESEPDLIKAMSPVFHSDNIEIPVFIAQGGKDSWSTVNETNQFVQKLKKRKIPITYILREEEGRYFRNEENRILFYRELGAFFDKYLK</sequence>
<dbReference type="InterPro" id="IPR029058">
    <property type="entry name" value="AB_hydrolase_fold"/>
</dbReference>
<proteinExistence type="predicted"/>
<dbReference type="EMBL" id="FNZR01000003">
    <property type="protein sequence ID" value="SEK94790.1"/>
    <property type="molecule type" value="Genomic_DNA"/>
</dbReference>
<dbReference type="InterPro" id="IPR001375">
    <property type="entry name" value="Peptidase_S9_cat"/>
</dbReference>
<evidence type="ECO:0000259" key="3">
    <source>
        <dbReference type="Pfam" id="PF00326"/>
    </source>
</evidence>
<keyword evidence="4" id="KW-0645">Protease</keyword>
<evidence type="ECO:0000313" key="5">
    <source>
        <dbReference type="Proteomes" id="UP000198916"/>
    </source>
</evidence>
<keyword evidence="2" id="KW-0812">Transmembrane</keyword>